<dbReference type="GO" id="GO:0051287">
    <property type="term" value="F:NAD binding"/>
    <property type="evidence" value="ECO:0007669"/>
    <property type="project" value="InterPro"/>
</dbReference>
<dbReference type="InterPro" id="IPR006140">
    <property type="entry name" value="D-isomer_DH_NAD-bd"/>
</dbReference>
<proteinExistence type="inferred from homology"/>
<feature type="domain" description="Erythronate-4-phosphate dehydrogenase dimerisation" evidence="9">
    <location>
        <begin position="286"/>
        <end position="366"/>
    </location>
</feature>
<evidence type="ECO:0000256" key="5">
    <source>
        <dbReference type="ARBA" id="ARBA00023096"/>
    </source>
</evidence>
<dbReference type="GO" id="GO:0033711">
    <property type="term" value="F:4-phosphoerythronate dehydrogenase activity"/>
    <property type="evidence" value="ECO:0007669"/>
    <property type="project" value="InterPro"/>
</dbReference>
<evidence type="ECO:0000256" key="1">
    <source>
        <dbReference type="ARBA" id="ARBA00005854"/>
    </source>
</evidence>
<dbReference type="InterPro" id="IPR038251">
    <property type="entry name" value="PdxB_dimer_sf"/>
</dbReference>
<dbReference type="PANTHER" id="PTHR43761">
    <property type="entry name" value="D-ISOMER SPECIFIC 2-HYDROXYACID DEHYDROGENASE FAMILY PROTEIN (AFU_ORTHOLOGUE AFUA_1G13630)"/>
    <property type="match status" value="1"/>
</dbReference>
<gene>
    <name evidence="10" type="ORF">ENS56_04565</name>
</gene>
<evidence type="ECO:0000259" key="8">
    <source>
        <dbReference type="Pfam" id="PF02826"/>
    </source>
</evidence>
<dbReference type="Pfam" id="PF00389">
    <property type="entry name" value="2-Hacid_dh"/>
    <property type="match status" value="1"/>
</dbReference>
<keyword evidence="5" id="KW-0664">Pyridoxine biosynthesis</keyword>
<evidence type="ECO:0000256" key="4">
    <source>
        <dbReference type="ARBA" id="ARBA00023027"/>
    </source>
</evidence>
<dbReference type="GO" id="GO:0005737">
    <property type="term" value="C:cytoplasm"/>
    <property type="evidence" value="ECO:0007669"/>
    <property type="project" value="InterPro"/>
</dbReference>
<keyword evidence="4" id="KW-0520">NAD</keyword>
<keyword evidence="2" id="KW-0963">Cytoplasm</keyword>
<dbReference type="InterPro" id="IPR029753">
    <property type="entry name" value="D-isomer_DH_CS"/>
</dbReference>
<keyword evidence="3 6" id="KW-0560">Oxidoreductase</keyword>
<organism evidence="10">
    <name type="scientific">Ignavibacterium album</name>
    <dbReference type="NCBI Taxonomy" id="591197"/>
    <lineage>
        <taxon>Bacteria</taxon>
        <taxon>Pseudomonadati</taxon>
        <taxon>Ignavibacteriota</taxon>
        <taxon>Ignavibacteria</taxon>
        <taxon>Ignavibacteriales</taxon>
        <taxon>Ignavibacteriaceae</taxon>
        <taxon>Ignavibacterium</taxon>
    </lineage>
</organism>
<evidence type="ECO:0000256" key="2">
    <source>
        <dbReference type="ARBA" id="ARBA00022490"/>
    </source>
</evidence>
<dbReference type="Gene3D" id="3.40.50.720">
    <property type="entry name" value="NAD(P)-binding Rossmann-like Domain"/>
    <property type="match status" value="2"/>
</dbReference>
<comment type="caution">
    <text evidence="10">The sequence shown here is derived from an EMBL/GenBank/DDBJ whole genome shotgun (WGS) entry which is preliminary data.</text>
</comment>
<protein>
    <submittedName>
        <fullName evidence="10">4-phosphoerythronate dehydrogenase</fullName>
    </submittedName>
</protein>
<sequence length="376" mass="43185">MKLIVDENISFAKEAFSLFGEVTLLPGREITNGNLKDADVLIIRSVTNVDETLLKNTPIKFVGTATIGTDHIDLEYLKENKIAFADSKGCNAYAVAEYVLTALFKICADEKISLKDKSIGVVGVGNVGSKVVKFSELLGLKVFKNDPPLQRINQQEKYYSLEEILKCDIVTLHVPLIFEGEDKTFHLIDEEKLTQLKENTILINTSRGAVIDNNALRKLVSQKRINVAFDVWENEPDVDLSLLERVKVATPHVAGYTLEGKVNGTVMIFNSLNEFLGTKYQFDFKLPEVKHNRLDYNKSEFDLIEFENLISRIYDIESDTNQMRKMLYFNREDRIKYFDALRKNYPLRREFNNYKIKLNSKNLKKLFEGLRFKVID</sequence>
<evidence type="ECO:0000259" key="7">
    <source>
        <dbReference type="Pfam" id="PF00389"/>
    </source>
</evidence>
<dbReference type="PROSITE" id="PS00671">
    <property type="entry name" value="D_2_HYDROXYACID_DH_3"/>
    <property type="match status" value="1"/>
</dbReference>
<dbReference type="GO" id="GO:0046983">
    <property type="term" value="F:protein dimerization activity"/>
    <property type="evidence" value="ECO:0007669"/>
    <property type="project" value="InterPro"/>
</dbReference>
<comment type="similarity">
    <text evidence="1 6">Belongs to the D-isomer specific 2-hydroxyacid dehydrogenase family.</text>
</comment>
<dbReference type="SUPFAM" id="SSF51735">
    <property type="entry name" value="NAD(P)-binding Rossmann-fold domains"/>
    <property type="match status" value="1"/>
</dbReference>
<feature type="domain" description="D-isomer specific 2-hydroxyacid dehydrogenase NAD-binding" evidence="8">
    <location>
        <begin position="112"/>
        <end position="254"/>
    </location>
</feature>
<name>A0A832DH14_9BACT</name>
<dbReference type="InterPro" id="IPR050418">
    <property type="entry name" value="D-iso_2-hydroxyacid_DH_PdxB"/>
</dbReference>
<evidence type="ECO:0000259" key="9">
    <source>
        <dbReference type="Pfam" id="PF11890"/>
    </source>
</evidence>
<dbReference type="CDD" id="cd12158">
    <property type="entry name" value="ErythrP_dh"/>
    <property type="match status" value="1"/>
</dbReference>
<dbReference type="InterPro" id="IPR020921">
    <property type="entry name" value="Erythronate-4-P_DHase"/>
</dbReference>
<dbReference type="InterPro" id="IPR036291">
    <property type="entry name" value="NAD(P)-bd_dom_sf"/>
</dbReference>
<dbReference type="Pfam" id="PF02826">
    <property type="entry name" value="2-Hacid_dh_C"/>
    <property type="match status" value="1"/>
</dbReference>
<dbReference type="GO" id="GO:0008615">
    <property type="term" value="P:pyridoxine biosynthetic process"/>
    <property type="evidence" value="ECO:0007669"/>
    <property type="project" value="UniProtKB-KW"/>
</dbReference>
<dbReference type="AlphaFoldDB" id="A0A832DH14"/>
<accession>A0A832DH14</accession>
<dbReference type="Pfam" id="PF11890">
    <property type="entry name" value="DUF3410"/>
    <property type="match status" value="1"/>
</dbReference>
<evidence type="ECO:0000313" key="10">
    <source>
        <dbReference type="EMBL" id="HGT47282.1"/>
    </source>
</evidence>
<dbReference type="EMBL" id="DSVI01000005">
    <property type="protein sequence ID" value="HGT47282.1"/>
    <property type="molecule type" value="Genomic_DNA"/>
</dbReference>
<reference evidence="10" key="1">
    <citation type="journal article" date="2020" name="mSystems">
        <title>Genome- and Community-Level Interaction Insights into Carbon Utilization and Element Cycling Functions of Hydrothermarchaeota in Hydrothermal Sediment.</title>
        <authorList>
            <person name="Zhou Z."/>
            <person name="Liu Y."/>
            <person name="Xu W."/>
            <person name="Pan J."/>
            <person name="Luo Z.H."/>
            <person name="Li M."/>
        </authorList>
    </citation>
    <scope>NUCLEOTIDE SEQUENCE [LARGE SCALE GENOMIC DNA]</scope>
    <source>
        <strain evidence="10">SpSt-500</strain>
    </source>
</reference>
<feature type="domain" description="D-isomer specific 2-hydroxyacid dehydrogenase catalytic" evidence="7">
    <location>
        <begin position="29"/>
        <end position="278"/>
    </location>
</feature>
<dbReference type="Gene3D" id="3.30.1370.170">
    <property type="match status" value="1"/>
</dbReference>
<evidence type="ECO:0000256" key="3">
    <source>
        <dbReference type="ARBA" id="ARBA00023002"/>
    </source>
</evidence>
<dbReference type="PANTHER" id="PTHR43761:SF1">
    <property type="entry name" value="D-ISOMER SPECIFIC 2-HYDROXYACID DEHYDROGENASE CATALYTIC DOMAIN-CONTAINING PROTEIN-RELATED"/>
    <property type="match status" value="1"/>
</dbReference>
<evidence type="ECO:0000256" key="6">
    <source>
        <dbReference type="RuleBase" id="RU003719"/>
    </source>
</evidence>
<dbReference type="InterPro" id="IPR024531">
    <property type="entry name" value="Erythronate-4-P_DHase_dimer"/>
</dbReference>
<dbReference type="InterPro" id="IPR006139">
    <property type="entry name" value="D-isomer_2_OHA_DH_cat_dom"/>
</dbReference>
<dbReference type="SUPFAM" id="SSF52283">
    <property type="entry name" value="Formate/glycerate dehydrogenase catalytic domain-like"/>
    <property type="match status" value="1"/>
</dbReference>
<dbReference type="HAMAP" id="MF_01825">
    <property type="entry name" value="PdxB"/>
    <property type="match status" value="1"/>
</dbReference>